<dbReference type="PATRIC" id="fig|543877.4.peg.1437"/>
<sequence>MKVDLVYNPVAGSFRQSRLDMLIAAFRAQGVEVAVLPSARDGARLSGAADLVCVLGGDGTVRDTVEALGDDAARVPLCIAPAGTINLVARELGYARSPVRFVDQVLAAWAGGRETWVRAPLYRLGATPVVACLSIGPDSHAVAQVSGDLKRRIGRYAYVVSVMRQLARWPRETIAISGELSDGTPFECEAEAAIASHGAFYAGPFRLSPRAGLAADSVELITLRRSTRIGAAALTGAAIMRLPLDRLGLAEIRSVRRVAFDRCVAPVQVDGDHIPDCAHEIAASGMALSYVI</sequence>
<dbReference type="PROSITE" id="PS50146">
    <property type="entry name" value="DAGK"/>
    <property type="match status" value="1"/>
</dbReference>
<keyword evidence="3" id="KW-1185">Reference proteome</keyword>
<dbReference type="SUPFAM" id="SSF111331">
    <property type="entry name" value="NAD kinase/diacylglycerol kinase-like"/>
    <property type="match status" value="1"/>
</dbReference>
<dbReference type="STRING" id="543877.AM2010_1414"/>
<protein>
    <recommendedName>
        <fullName evidence="1">DAGKc domain-containing protein</fullName>
    </recommendedName>
</protein>
<accession>A0A0G3XA22</accession>
<dbReference type="Proteomes" id="UP000037643">
    <property type="component" value="Chromosome"/>
</dbReference>
<name>A0A0G3XA22_9SPHN</name>
<dbReference type="EMBL" id="CP011805">
    <property type="protein sequence ID" value="AKM07486.1"/>
    <property type="molecule type" value="Genomic_DNA"/>
</dbReference>
<dbReference type="OrthoDB" id="9815110at2"/>
<dbReference type="InterPro" id="IPR017438">
    <property type="entry name" value="ATP-NAD_kinase_N"/>
</dbReference>
<feature type="domain" description="DAGKc" evidence="1">
    <location>
        <begin position="1"/>
        <end position="129"/>
    </location>
</feature>
<dbReference type="Gene3D" id="2.60.200.40">
    <property type="match status" value="1"/>
</dbReference>
<dbReference type="KEGG" id="amx:AM2010_1414"/>
<organism evidence="2 3">
    <name type="scientific">Pelagerythrobacter marensis</name>
    <dbReference type="NCBI Taxonomy" id="543877"/>
    <lineage>
        <taxon>Bacteria</taxon>
        <taxon>Pseudomonadati</taxon>
        <taxon>Pseudomonadota</taxon>
        <taxon>Alphaproteobacteria</taxon>
        <taxon>Sphingomonadales</taxon>
        <taxon>Erythrobacteraceae</taxon>
        <taxon>Pelagerythrobacter</taxon>
    </lineage>
</organism>
<evidence type="ECO:0000259" key="1">
    <source>
        <dbReference type="PROSITE" id="PS50146"/>
    </source>
</evidence>
<dbReference type="Pfam" id="PF00781">
    <property type="entry name" value="DAGK_cat"/>
    <property type="match status" value="1"/>
</dbReference>
<dbReference type="Gene3D" id="3.40.50.10330">
    <property type="entry name" value="Probable inorganic polyphosphate/atp-NAD kinase, domain 1"/>
    <property type="match status" value="1"/>
</dbReference>
<gene>
    <name evidence="2" type="ORF">AM2010_1414</name>
</gene>
<dbReference type="GO" id="GO:0016301">
    <property type="term" value="F:kinase activity"/>
    <property type="evidence" value="ECO:0007669"/>
    <property type="project" value="InterPro"/>
</dbReference>
<dbReference type="InterPro" id="IPR016064">
    <property type="entry name" value="NAD/diacylglycerol_kinase_sf"/>
</dbReference>
<dbReference type="InterPro" id="IPR001206">
    <property type="entry name" value="Diacylglycerol_kinase_cat_dom"/>
</dbReference>
<evidence type="ECO:0000313" key="3">
    <source>
        <dbReference type="Proteomes" id="UP000037643"/>
    </source>
</evidence>
<proteinExistence type="predicted"/>
<evidence type="ECO:0000313" key="2">
    <source>
        <dbReference type="EMBL" id="AKM07486.1"/>
    </source>
</evidence>
<dbReference type="RefSeq" id="WP_047806487.1">
    <property type="nucleotide sequence ID" value="NZ_CP011805.1"/>
</dbReference>
<dbReference type="AlphaFoldDB" id="A0A0G3XA22"/>
<reference evidence="2 3" key="1">
    <citation type="submission" date="2015-06" db="EMBL/GenBank/DDBJ databases">
        <authorList>
            <person name="Kim K.M."/>
        </authorList>
    </citation>
    <scope>NUCLEOTIDE SEQUENCE [LARGE SCALE GENOMIC DNA]</scope>
    <source>
        <strain evidence="2 3">KCTC 22370</strain>
    </source>
</reference>